<dbReference type="GO" id="GO:0016020">
    <property type="term" value="C:membrane"/>
    <property type="evidence" value="ECO:0007669"/>
    <property type="project" value="UniProtKB-SubCell"/>
</dbReference>
<evidence type="ECO:0000256" key="5">
    <source>
        <dbReference type="SAM" id="Phobius"/>
    </source>
</evidence>
<name>A0A4R0YN19_9GAMM</name>
<reference evidence="6 7" key="1">
    <citation type="submission" date="2019-02" db="EMBL/GenBank/DDBJ databases">
        <title>Dyella amyloliquefaciens sp. nov., isolated from forest soil.</title>
        <authorList>
            <person name="Gao Z.-H."/>
            <person name="Qiu L.-H."/>
        </authorList>
    </citation>
    <scope>NUCLEOTIDE SEQUENCE [LARGE SCALE GENOMIC DNA]</scope>
    <source>
        <strain evidence="6 7">KACC 12747</strain>
    </source>
</reference>
<keyword evidence="4 5" id="KW-0472">Membrane</keyword>
<comment type="subcellular location">
    <subcellularLocation>
        <location evidence="1">Membrane</location>
        <topology evidence="1">Multi-pass membrane protein</topology>
    </subcellularLocation>
</comment>
<evidence type="ECO:0000313" key="6">
    <source>
        <dbReference type="EMBL" id="TCI10156.1"/>
    </source>
</evidence>
<evidence type="ECO:0008006" key="8">
    <source>
        <dbReference type="Google" id="ProtNLM"/>
    </source>
</evidence>
<dbReference type="Proteomes" id="UP000291822">
    <property type="component" value="Unassembled WGS sequence"/>
</dbReference>
<evidence type="ECO:0000256" key="4">
    <source>
        <dbReference type="ARBA" id="ARBA00023136"/>
    </source>
</evidence>
<dbReference type="AlphaFoldDB" id="A0A4R0YN19"/>
<protein>
    <recommendedName>
        <fullName evidence="8">DoxX family protein</fullName>
    </recommendedName>
</protein>
<evidence type="ECO:0000313" key="7">
    <source>
        <dbReference type="Proteomes" id="UP000291822"/>
    </source>
</evidence>
<proteinExistence type="predicted"/>
<keyword evidence="2 5" id="KW-0812">Transmembrane</keyword>
<organism evidence="6 7">
    <name type="scientific">Dyella soli</name>
    <dbReference type="NCBI Taxonomy" id="522319"/>
    <lineage>
        <taxon>Bacteria</taxon>
        <taxon>Pseudomonadati</taxon>
        <taxon>Pseudomonadota</taxon>
        <taxon>Gammaproteobacteria</taxon>
        <taxon>Lysobacterales</taxon>
        <taxon>Rhodanobacteraceae</taxon>
        <taxon>Dyella</taxon>
    </lineage>
</organism>
<keyword evidence="3 5" id="KW-1133">Transmembrane helix</keyword>
<comment type="caution">
    <text evidence="6">The sequence shown here is derived from an EMBL/GenBank/DDBJ whole genome shotgun (WGS) entry which is preliminary data.</text>
</comment>
<dbReference type="EMBL" id="SJTG01000002">
    <property type="protein sequence ID" value="TCI10156.1"/>
    <property type="molecule type" value="Genomic_DNA"/>
</dbReference>
<dbReference type="Pfam" id="PF13564">
    <property type="entry name" value="DoxX_2"/>
    <property type="match status" value="1"/>
</dbReference>
<sequence>MVHAISIWLLVAGFFSAGLVNAIATPATQSSFARWGYPRWWSRLTGGLELMSAVLIALPVSRMVGTALGAAIVAAAILTVLRHREFPRLAPLGVFVALIAFGAISSSP</sequence>
<dbReference type="RefSeq" id="WP_131407902.1">
    <property type="nucleotide sequence ID" value="NZ_SJTG01000002.1"/>
</dbReference>
<evidence type="ECO:0000256" key="3">
    <source>
        <dbReference type="ARBA" id="ARBA00022989"/>
    </source>
</evidence>
<feature type="transmembrane region" description="Helical" evidence="5">
    <location>
        <begin position="50"/>
        <end position="77"/>
    </location>
</feature>
<dbReference type="InterPro" id="IPR032808">
    <property type="entry name" value="DoxX"/>
</dbReference>
<evidence type="ECO:0000256" key="1">
    <source>
        <dbReference type="ARBA" id="ARBA00004141"/>
    </source>
</evidence>
<accession>A0A4R0YN19</accession>
<gene>
    <name evidence="6" type="ORF">EZM97_14665</name>
</gene>
<evidence type="ECO:0000256" key="2">
    <source>
        <dbReference type="ARBA" id="ARBA00022692"/>
    </source>
</evidence>
<keyword evidence="7" id="KW-1185">Reference proteome</keyword>
<feature type="transmembrane region" description="Helical" evidence="5">
    <location>
        <begin position="89"/>
        <end position="107"/>
    </location>
</feature>